<proteinExistence type="predicted"/>
<reference evidence="7 8" key="1">
    <citation type="submission" date="2019-06" db="EMBL/GenBank/DDBJ databases">
        <title>Draft genome sequence of the filamentous fungus Phialemoniopsis curvata isolated from diesel fuel.</title>
        <authorList>
            <person name="Varaljay V.A."/>
            <person name="Lyon W.J."/>
            <person name="Crouch A.L."/>
            <person name="Drake C.E."/>
            <person name="Hollomon J.M."/>
            <person name="Nadeau L.J."/>
            <person name="Nunn H.S."/>
            <person name="Stevenson B.S."/>
            <person name="Bojanowski C.L."/>
            <person name="Crookes-Goodson W.J."/>
        </authorList>
    </citation>
    <scope>NUCLEOTIDE SEQUENCE [LARGE SCALE GENOMIC DNA]</scope>
    <source>
        <strain evidence="7 8">D216</strain>
    </source>
</reference>
<organism evidence="7 8">
    <name type="scientific">Thyridium curvatum</name>
    <dbReference type="NCBI Taxonomy" id="1093900"/>
    <lineage>
        <taxon>Eukaryota</taxon>
        <taxon>Fungi</taxon>
        <taxon>Dikarya</taxon>
        <taxon>Ascomycota</taxon>
        <taxon>Pezizomycotina</taxon>
        <taxon>Sordariomycetes</taxon>
        <taxon>Sordariomycetidae</taxon>
        <taxon>Thyridiales</taxon>
        <taxon>Thyridiaceae</taxon>
        <taxon>Thyridium</taxon>
    </lineage>
</organism>
<evidence type="ECO:0000256" key="3">
    <source>
        <dbReference type="ARBA" id="ARBA00022771"/>
    </source>
</evidence>
<dbReference type="AlphaFoldDB" id="A0A507AQ11"/>
<keyword evidence="8" id="KW-1185">Reference proteome</keyword>
<name>A0A507AQ11_9PEZI</name>
<protein>
    <recommendedName>
        <fullName evidence="6">C2H2-type domain-containing protein</fullName>
    </recommendedName>
</protein>
<dbReference type="PROSITE" id="PS00028">
    <property type="entry name" value="ZINC_FINGER_C2H2_1"/>
    <property type="match status" value="1"/>
</dbReference>
<dbReference type="PROSITE" id="PS50157">
    <property type="entry name" value="ZINC_FINGER_C2H2_2"/>
    <property type="match status" value="1"/>
</dbReference>
<evidence type="ECO:0000256" key="5">
    <source>
        <dbReference type="PROSITE-ProRule" id="PRU00042"/>
    </source>
</evidence>
<evidence type="ECO:0000256" key="1">
    <source>
        <dbReference type="ARBA" id="ARBA00022723"/>
    </source>
</evidence>
<keyword evidence="2" id="KW-0677">Repeat</keyword>
<dbReference type="Gene3D" id="3.30.160.60">
    <property type="entry name" value="Classic Zinc Finger"/>
    <property type="match status" value="2"/>
</dbReference>
<sequence length="396" mass="44739">MDPNQQFTCHQCEGEPPVFENMREFLHHIGDMIDARKGHMSCPYCKLKHRTQLGLFEHIKQTHPAKQSLRCPGCSGYFDRASRLLRHIEKRRCLLITLDDIVRRRKEKTDFIEELNKREGPNGTILFQVGKLNTSRSFAQYIGAPDNRATRQYGEPLFSGQLTAGNLVKLQDQQADVSTPASKPGAILYPHAAADRLEGSPTTETAGTPPGRDMPVQEGTAASTMVPYSPDNPDFNAINFFDPTARAYHCPLQCRERFTTPQTLVAHMRSSKHVKLHFTCPICLKKYDSASSLLVHTESQSSRCHFRGSASYRQFVDQLTGGLIDVTGILDDETIEYSISKDALQKLRAADQRDYDELEHDFCESYGLPLPHEKVKAVSINSLDENKVVEEERSVW</sequence>
<dbReference type="GeneID" id="41978600"/>
<keyword evidence="3 5" id="KW-0863">Zinc-finger</keyword>
<feature type="domain" description="C2H2-type" evidence="6">
    <location>
        <begin position="248"/>
        <end position="273"/>
    </location>
</feature>
<dbReference type="SMART" id="SM00355">
    <property type="entry name" value="ZnF_C2H2"/>
    <property type="match status" value="4"/>
</dbReference>
<dbReference type="EMBL" id="SKBQ01000099">
    <property type="protein sequence ID" value="TPX06929.1"/>
    <property type="molecule type" value="Genomic_DNA"/>
</dbReference>
<dbReference type="RefSeq" id="XP_030988640.1">
    <property type="nucleotide sequence ID" value="XM_031133851.1"/>
</dbReference>
<gene>
    <name evidence="7" type="ORF">E0L32_011153</name>
</gene>
<dbReference type="GO" id="GO:0008270">
    <property type="term" value="F:zinc ion binding"/>
    <property type="evidence" value="ECO:0007669"/>
    <property type="project" value="UniProtKB-KW"/>
</dbReference>
<accession>A0A507AQ11</accession>
<dbReference type="InterPro" id="IPR013087">
    <property type="entry name" value="Znf_C2H2_type"/>
</dbReference>
<evidence type="ECO:0000313" key="8">
    <source>
        <dbReference type="Proteomes" id="UP000319257"/>
    </source>
</evidence>
<evidence type="ECO:0000259" key="6">
    <source>
        <dbReference type="PROSITE" id="PS50157"/>
    </source>
</evidence>
<dbReference type="Proteomes" id="UP000319257">
    <property type="component" value="Unassembled WGS sequence"/>
</dbReference>
<dbReference type="PANTHER" id="PTHR24409">
    <property type="entry name" value="ZINC FINGER PROTEIN 142"/>
    <property type="match status" value="1"/>
</dbReference>
<keyword evidence="4" id="KW-0862">Zinc</keyword>
<evidence type="ECO:0000313" key="7">
    <source>
        <dbReference type="EMBL" id="TPX06929.1"/>
    </source>
</evidence>
<keyword evidence="1" id="KW-0479">Metal-binding</keyword>
<dbReference type="OrthoDB" id="8117402at2759"/>
<evidence type="ECO:0000256" key="4">
    <source>
        <dbReference type="ARBA" id="ARBA00022833"/>
    </source>
</evidence>
<dbReference type="STRING" id="1093900.A0A507AQ11"/>
<dbReference type="Pfam" id="PF00096">
    <property type="entry name" value="zf-C2H2"/>
    <property type="match status" value="1"/>
</dbReference>
<dbReference type="InParanoid" id="A0A507AQ11"/>
<evidence type="ECO:0000256" key="2">
    <source>
        <dbReference type="ARBA" id="ARBA00022737"/>
    </source>
</evidence>
<comment type="caution">
    <text evidence="7">The sequence shown here is derived from an EMBL/GenBank/DDBJ whole genome shotgun (WGS) entry which is preliminary data.</text>
</comment>